<dbReference type="Pfam" id="PF13508">
    <property type="entry name" value="Acetyltransf_7"/>
    <property type="match status" value="1"/>
</dbReference>
<gene>
    <name evidence="2" type="ORF">PRZ48_010930</name>
</gene>
<evidence type="ECO:0000313" key="2">
    <source>
        <dbReference type="EMBL" id="KAK4498272.1"/>
    </source>
</evidence>
<dbReference type="Gene3D" id="3.40.630.30">
    <property type="match status" value="1"/>
</dbReference>
<dbReference type="SUPFAM" id="SSF55729">
    <property type="entry name" value="Acyl-CoA N-acyltransferases (Nat)"/>
    <property type="match status" value="1"/>
</dbReference>
<dbReference type="Proteomes" id="UP001305779">
    <property type="component" value="Unassembled WGS sequence"/>
</dbReference>
<proteinExistence type="predicted"/>
<accession>A0ABR0EA12</accession>
<dbReference type="InterPro" id="IPR000182">
    <property type="entry name" value="GNAT_dom"/>
</dbReference>
<dbReference type="PROSITE" id="PS51186">
    <property type="entry name" value="GNAT"/>
    <property type="match status" value="1"/>
</dbReference>
<organism evidence="2 3">
    <name type="scientific">Zasmidium cellare</name>
    <name type="common">Wine cellar mold</name>
    <name type="synonym">Racodium cellare</name>
    <dbReference type="NCBI Taxonomy" id="395010"/>
    <lineage>
        <taxon>Eukaryota</taxon>
        <taxon>Fungi</taxon>
        <taxon>Dikarya</taxon>
        <taxon>Ascomycota</taxon>
        <taxon>Pezizomycotina</taxon>
        <taxon>Dothideomycetes</taxon>
        <taxon>Dothideomycetidae</taxon>
        <taxon>Mycosphaerellales</taxon>
        <taxon>Mycosphaerellaceae</taxon>
        <taxon>Zasmidium</taxon>
    </lineage>
</organism>
<dbReference type="InterPro" id="IPR016181">
    <property type="entry name" value="Acyl_CoA_acyltransferase"/>
</dbReference>
<sequence length="225" mass="25355">MPNPNITITPLNHPSETPTYIHTFTTSFSTPSAEMLTPLIYRTDLLSPPVQTHFLATFDPPSPTNRLYLAKDTTTDEVLGCSGWELFNPDEADSRDVEERLKAYLAKAEEHAAPPELRRNDELRRAAITAMFRARASLPRPFVELAMLAVHPDHQGKGVGSALLKDGLRWVDELGVPAFVVSSGQGRGLYKRYGFEEEWDFGLDAREFGGEREGRHWCMLRRART</sequence>
<feature type="domain" description="N-acetyltransferase" evidence="1">
    <location>
        <begin position="134"/>
        <end position="224"/>
    </location>
</feature>
<dbReference type="InterPro" id="IPR052523">
    <property type="entry name" value="Trichothecene_AcTrans"/>
</dbReference>
<dbReference type="PANTHER" id="PTHR42791">
    <property type="entry name" value="GNAT FAMILY ACETYLTRANSFERASE"/>
    <property type="match status" value="1"/>
</dbReference>
<evidence type="ECO:0000259" key="1">
    <source>
        <dbReference type="PROSITE" id="PS51186"/>
    </source>
</evidence>
<keyword evidence="3" id="KW-1185">Reference proteome</keyword>
<comment type="caution">
    <text evidence="2">The sequence shown here is derived from an EMBL/GenBank/DDBJ whole genome shotgun (WGS) entry which is preliminary data.</text>
</comment>
<dbReference type="PANTHER" id="PTHR42791:SF1">
    <property type="entry name" value="N-ACETYLTRANSFERASE DOMAIN-CONTAINING PROTEIN"/>
    <property type="match status" value="1"/>
</dbReference>
<protein>
    <recommendedName>
        <fullName evidence="1">N-acetyltransferase domain-containing protein</fullName>
    </recommendedName>
</protein>
<name>A0ABR0EA12_ZASCE</name>
<dbReference type="EMBL" id="JAXOVC010000008">
    <property type="protein sequence ID" value="KAK4498272.1"/>
    <property type="molecule type" value="Genomic_DNA"/>
</dbReference>
<evidence type="ECO:0000313" key="3">
    <source>
        <dbReference type="Proteomes" id="UP001305779"/>
    </source>
</evidence>
<reference evidence="2 3" key="1">
    <citation type="journal article" date="2023" name="G3 (Bethesda)">
        <title>A chromosome-level genome assembly of Zasmidium syzygii isolated from banana leaves.</title>
        <authorList>
            <person name="van Westerhoven A.C."/>
            <person name="Mehrabi R."/>
            <person name="Talebi R."/>
            <person name="Steentjes M.B.F."/>
            <person name="Corcolon B."/>
            <person name="Chong P.A."/>
            <person name="Kema G.H.J."/>
            <person name="Seidl M.F."/>
        </authorList>
    </citation>
    <scope>NUCLEOTIDE SEQUENCE [LARGE SCALE GENOMIC DNA]</scope>
    <source>
        <strain evidence="2 3">P124</strain>
    </source>
</reference>
<dbReference type="CDD" id="cd04301">
    <property type="entry name" value="NAT_SF"/>
    <property type="match status" value="1"/>
</dbReference>